<keyword evidence="2" id="KW-1185">Reference proteome</keyword>
<reference evidence="1 2" key="1">
    <citation type="submission" date="2019-02" db="EMBL/GenBank/DDBJ databases">
        <title>Deep-cultivation of Planctomycetes and their phenomic and genomic characterization uncovers novel biology.</title>
        <authorList>
            <person name="Wiegand S."/>
            <person name="Jogler M."/>
            <person name="Boedeker C."/>
            <person name="Pinto D."/>
            <person name="Vollmers J."/>
            <person name="Rivas-Marin E."/>
            <person name="Kohn T."/>
            <person name="Peeters S.H."/>
            <person name="Heuer A."/>
            <person name="Rast P."/>
            <person name="Oberbeckmann S."/>
            <person name="Bunk B."/>
            <person name="Jeske O."/>
            <person name="Meyerdierks A."/>
            <person name="Storesund J.E."/>
            <person name="Kallscheuer N."/>
            <person name="Luecker S."/>
            <person name="Lage O.M."/>
            <person name="Pohl T."/>
            <person name="Merkel B.J."/>
            <person name="Hornburger P."/>
            <person name="Mueller R.-W."/>
            <person name="Bruemmer F."/>
            <person name="Labrenz M."/>
            <person name="Spormann A.M."/>
            <person name="Op Den Camp H."/>
            <person name="Overmann J."/>
            <person name="Amann R."/>
            <person name="Jetten M.S.M."/>
            <person name="Mascher T."/>
            <person name="Medema M.H."/>
            <person name="Devos D.P."/>
            <person name="Kaster A.-K."/>
            <person name="Ovreas L."/>
            <person name="Rohde M."/>
            <person name="Galperin M.Y."/>
            <person name="Jogler C."/>
        </authorList>
    </citation>
    <scope>NUCLEOTIDE SEQUENCE [LARGE SCALE GENOMIC DNA]</scope>
    <source>
        <strain evidence="1 2">Poly51</strain>
    </source>
</reference>
<evidence type="ECO:0000313" key="2">
    <source>
        <dbReference type="Proteomes" id="UP000318288"/>
    </source>
</evidence>
<proteinExistence type="predicted"/>
<protein>
    <submittedName>
        <fullName evidence="1">Uncharacterized protein</fullName>
    </submittedName>
</protein>
<gene>
    <name evidence="1" type="ORF">Poly51_06200</name>
</gene>
<name>A0A5C6FHQ8_9BACT</name>
<dbReference type="Gene3D" id="2.160.20.160">
    <property type="match status" value="1"/>
</dbReference>
<sequence length="314" mass="32946">MMRNGLTIVGALIALSTFGLPKAEGQLQIASVFNGTLVVVAGNGSDTFGISNFDNDATKIELKDYVTTPATVHQFENVSNVWIDLGGGDNVLLTYGPSYTAPNTILGSCSVFGGSGDDHVQVSALTIYLDTEISLGNGDNEVLFGNCHLLADFRIETGTGRDVIGGVSGYDGVYGEALGDCDFNLGAGDDELHMNAFECAGEFSLATGSGRDFIRIHGSSGGRPSLFQRNCAIRTGRDKDTVQVFTTDVSQRLSIELGSGNDDLWIDDTSANGHFLSGGSGSDEGDKFASPLLNGLQSFTVGFETGNLSNSFSK</sequence>
<dbReference type="EMBL" id="SJPW01000001">
    <property type="protein sequence ID" value="TWU60345.1"/>
    <property type="molecule type" value="Genomic_DNA"/>
</dbReference>
<accession>A0A5C6FHQ8</accession>
<organism evidence="1 2">
    <name type="scientific">Rubripirellula tenax</name>
    <dbReference type="NCBI Taxonomy" id="2528015"/>
    <lineage>
        <taxon>Bacteria</taxon>
        <taxon>Pseudomonadati</taxon>
        <taxon>Planctomycetota</taxon>
        <taxon>Planctomycetia</taxon>
        <taxon>Pirellulales</taxon>
        <taxon>Pirellulaceae</taxon>
        <taxon>Rubripirellula</taxon>
    </lineage>
</organism>
<comment type="caution">
    <text evidence="1">The sequence shown here is derived from an EMBL/GenBank/DDBJ whole genome shotgun (WGS) entry which is preliminary data.</text>
</comment>
<evidence type="ECO:0000313" key="1">
    <source>
        <dbReference type="EMBL" id="TWU60345.1"/>
    </source>
</evidence>
<dbReference type="Proteomes" id="UP000318288">
    <property type="component" value="Unassembled WGS sequence"/>
</dbReference>
<dbReference type="AlphaFoldDB" id="A0A5C6FHQ8"/>